<evidence type="ECO:0000313" key="3">
    <source>
        <dbReference type="Proteomes" id="UP001221898"/>
    </source>
</evidence>
<accession>A0AAD7VWU4</accession>
<proteinExistence type="predicted"/>
<evidence type="ECO:0000256" key="1">
    <source>
        <dbReference type="SAM" id="MobiDB-lite"/>
    </source>
</evidence>
<feature type="non-terminal residue" evidence="2">
    <location>
        <position position="55"/>
    </location>
</feature>
<dbReference type="Proteomes" id="UP001221898">
    <property type="component" value="Unassembled WGS sequence"/>
</dbReference>
<keyword evidence="3" id="KW-1185">Reference proteome</keyword>
<sequence length="55" mass="5562">DPAGEGADPAREDSARPPFGGAAHPPVPTPLAPLLQTPAEHCRQVSAGGIPTRKV</sequence>
<feature type="non-terminal residue" evidence="2">
    <location>
        <position position="1"/>
    </location>
</feature>
<organism evidence="2 3">
    <name type="scientific">Aldrovandia affinis</name>
    <dbReference type="NCBI Taxonomy" id="143900"/>
    <lineage>
        <taxon>Eukaryota</taxon>
        <taxon>Metazoa</taxon>
        <taxon>Chordata</taxon>
        <taxon>Craniata</taxon>
        <taxon>Vertebrata</taxon>
        <taxon>Euteleostomi</taxon>
        <taxon>Actinopterygii</taxon>
        <taxon>Neopterygii</taxon>
        <taxon>Teleostei</taxon>
        <taxon>Notacanthiformes</taxon>
        <taxon>Halosauridae</taxon>
        <taxon>Aldrovandia</taxon>
    </lineage>
</organism>
<dbReference type="AlphaFoldDB" id="A0AAD7VWU4"/>
<name>A0AAD7VWU4_9TELE</name>
<evidence type="ECO:0000313" key="2">
    <source>
        <dbReference type="EMBL" id="KAJ8350993.1"/>
    </source>
</evidence>
<gene>
    <name evidence="2" type="ORF">AAFF_G00167510</name>
</gene>
<protein>
    <submittedName>
        <fullName evidence="2">Uncharacterized protein</fullName>
    </submittedName>
</protein>
<feature type="region of interest" description="Disordered" evidence="1">
    <location>
        <begin position="1"/>
        <end position="34"/>
    </location>
</feature>
<reference evidence="2" key="1">
    <citation type="journal article" date="2023" name="Science">
        <title>Genome structures resolve the early diversification of teleost fishes.</title>
        <authorList>
            <person name="Parey E."/>
            <person name="Louis A."/>
            <person name="Montfort J."/>
            <person name="Bouchez O."/>
            <person name="Roques C."/>
            <person name="Iampietro C."/>
            <person name="Lluch J."/>
            <person name="Castinel A."/>
            <person name="Donnadieu C."/>
            <person name="Desvignes T."/>
            <person name="Floi Bucao C."/>
            <person name="Jouanno E."/>
            <person name="Wen M."/>
            <person name="Mejri S."/>
            <person name="Dirks R."/>
            <person name="Jansen H."/>
            <person name="Henkel C."/>
            <person name="Chen W.J."/>
            <person name="Zahm M."/>
            <person name="Cabau C."/>
            <person name="Klopp C."/>
            <person name="Thompson A.W."/>
            <person name="Robinson-Rechavi M."/>
            <person name="Braasch I."/>
            <person name="Lecointre G."/>
            <person name="Bobe J."/>
            <person name="Postlethwait J.H."/>
            <person name="Berthelot C."/>
            <person name="Roest Crollius H."/>
            <person name="Guiguen Y."/>
        </authorList>
    </citation>
    <scope>NUCLEOTIDE SEQUENCE</scope>
    <source>
        <strain evidence="2">NC1722</strain>
    </source>
</reference>
<dbReference type="EMBL" id="JAINUG010002236">
    <property type="protein sequence ID" value="KAJ8350993.1"/>
    <property type="molecule type" value="Genomic_DNA"/>
</dbReference>
<comment type="caution">
    <text evidence="2">The sequence shown here is derived from an EMBL/GenBank/DDBJ whole genome shotgun (WGS) entry which is preliminary data.</text>
</comment>